<dbReference type="Gene3D" id="3.40.50.1240">
    <property type="entry name" value="Phosphoglycerate mutase-like"/>
    <property type="match status" value="1"/>
</dbReference>
<dbReference type="OrthoDB" id="6509975at2759"/>
<feature type="active site" description="Nucleophile" evidence="5">
    <location>
        <position position="86"/>
    </location>
</feature>
<protein>
    <recommendedName>
        <fullName evidence="2">3-phytase</fullName>
        <ecNumber evidence="2">3.1.3.8</ecNumber>
    </recommendedName>
</protein>
<dbReference type="PROSITE" id="PS00778">
    <property type="entry name" value="HIS_ACID_PHOSPHAT_2"/>
    <property type="match status" value="1"/>
</dbReference>
<dbReference type="RefSeq" id="XP_007912769.1">
    <property type="nucleotide sequence ID" value="XM_007914578.1"/>
</dbReference>
<dbReference type="PROSITE" id="PS00616">
    <property type="entry name" value="HIS_ACID_PHOSPHAT_1"/>
    <property type="match status" value="1"/>
</dbReference>
<feature type="active site" description="Proton donor" evidence="5">
    <location>
        <position position="355"/>
    </location>
</feature>
<keyword evidence="4" id="KW-0325">Glycoprotein</keyword>
<comment type="similarity">
    <text evidence="1">Belongs to the histidine acid phosphatase family.</text>
</comment>
<evidence type="ECO:0000256" key="6">
    <source>
        <dbReference type="PIRSR" id="PIRSR000894-2"/>
    </source>
</evidence>
<dbReference type="FunFam" id="3.40.50.1240:FF:000147">
    <property type="match status" value="1"/>
</dbReference>
<dbReference type="Proteomes" id="UP000014074">
    <property type="component" value="Unassembled WGS sequence"/>
</dbReference>
<keyword evidence="3" id="KW-0378">Hydrolase</keyword>
<dbReference type="GeneID" id="19322209"/>
<dbReference type="EMBL" id="KB932919">
    <property type="protein sequence ID" value="EOO02453.1"/>
    <property type="molecule type" value="Genomic_DNA"/>
</dbReference>
<name>R8BST4_PHAM7</name>
<sequence>MWAGPTATGRPAFMAQTRTFDPTGTYVPNTPLQTSIPIEGMGTGNTSIFQMMGYLSPYSPSPGFGVDEYPLPEGAEIVQVQMLSRHGSRYPTTGTNVEAFGKRIAEAAGKYRATGSLSFLNDWKYQLGAEILVPRGRQELFESGILHSYMYGSLYNTNSKIIVRSTTQDRMLKSSEYFLAGFFGLEWTKNATIEVIIEKYGFNNSLAGYHRCPNAKEDRGGTDAQRIWFENYLQNATARLSNLVEGYDWTVDDTFAAQNLCPYETVAYGFSRFCELFTYDEWIGFSYAIDLAFAGNNAFQSQTGRAVGIGWQQELIARLKNHTLGYSGSQINVTLDSSTDTFPLNQSLYFDFSHDTNIISVLTALGFKQFAAFLDAKQYPGPHNFTISHMVPFGARLDVEIIKTPRPVAADRSGYLPTGPETTYIHFILNQRTLPLGWSFPECDVYRLDGWCELDTFLKVQDEMEKLAKYDEACFSDYKPQPYGVVMDGAPL</sequence>
<dbReference type="InterPro" id="IPR029033">
    <property type="entry name" value="His_PPase_superfam"/>
</dbReference>
<evidence type="ECO:0000313" key="8">
    <source>
        <dbReference type="Proteomes" id="UP000014074"/>
    </source>
</evidence>
<evidence type="ECO:0000256" key="3">
    <source>
        <dbReference type="ARBA" id="ARBA00022801"/>
    </source>
</evidence>
<organism evidence="7 8">
    <name type="scientific">Phaeoacremonium minimum (strain UCR-PA7)</name>
    <name type="common">Esca disease fungus</name>
    <name type="synonym">Togninia minima</name>
    <dbReference type="NCBI Taxonomy" id="1286976"/>
    <lineage>
        <taxon>Eukaryota</taxon>
        <taxon>Fungi</taxon>
        <taxon>Dikarya</taxon>
        <taxon>Ascomycota</taxon>
        <taxon>Pezizomycotina</taxon>
        <taxon>Sordariomycetes</taxon>
        <taxon>Sordariomycetidae</taxon>
        <taxon>Togniniales</taxon>
        <taxon>Togniniaceae</taxon>
        <taxon>Phaeoacremonium</taxon>
    </lineage>
</organism>
<dbReference type="SUPFAM" id="SSF53254">
    <property type="entry name" value="Phosphoglycerate mutase-like"/>
    <property type="match status" value="1"/>
</dbReference>
<dbReference type="Pfam" id="PF00328">
    <property type="entry name" value="His_Phos_2"/>
    <property type="match status" value="1"/>
</dbReference>
<evidence type="ECO:0000256" key="1">
    <source>
        <dbReference type="ARBA" id="ARBA00005375"/>
    </source>
</evidence>
<dbReference type="InterPro" id="IPR000560">
    <property type="entry name" value="His_Pase_clade-2"/>
</dbReference>
<dbReference type="InterPro" id="IPR033379">
    <property type="entry name" value="Acid_Pase_AS"/>
</dbReference>
<gene>
    <name evidence="7" type="ORF">UCRPA7_2000</name>
</gene>
<proteinExistence type="inferred from homology"/>
<evidence type="ECO:0000256" key="4">
    <source>
        <dbReference type="ARBA" id="ARBA00023180"/>
    </source>
</evidence>
<dbReference type="InterPro" id="IPR016274">
    <property type="entry name" value="Histidine_acid_Pase_euk"/>
</dbReference>
<keyword evidence="8" id="KW-1185">Reference proteome</keyword>
<dbReference type="GO" id="GO:0016158">
    <property type="term" value="F:inositol hexakisphosphate 3-phosphatase activity"/>
    <property type="evidence" value="ECO:0007669"/>
    <property type="project" value="UniProtKB-EC"/>
</dbReference>
<accession>R8BST4</accession>
<dbReference type="PIRSF" id="PIRSF000894">
    <property type="entry name" value="Acid_phosphatase"/>
    <property type="match status" value="1"/>
</dbReference>
<feature type="disulfide bond" evidence="6">
    <location>
        <begin position="261"/>
        <end position="274"/>
    </location>
</feature>
<dbReference type="PANTHER" id="PTHR20963">
    <property type="entry name" value="MULTIPLE INOSITOL POLYPHOSPHATE PHOSPHATASE-RELATED"/>
    <property type="match status" value="1"/>
</dbReference>
<dbReference type="KEGG" id="tmn:UCRPA7_2000"/>
<dbReference type="HOGENOM" id="CLU_020880_2_1_1"/>
<dbReference type="AlphaFoldDB" id="R8BST4"/>
<evidence type="ECO:0000256" key="5">
    <source>
        <dbReference type="PIRSR" id="PIRSR000894-1"/>
    </source>
</evidence>
<dbReference type="eggNOG" id="KOG1382">
    <property type="taxonomic scope" value="Eukaryota"/>
</dbReference>
<dbReference type="PANTHER" id="PTHR20963:SF43">
    <property type="entry name" value="PUTATIVE (AFU_ORTHOLOGUE AFUA_7G01240)-RELATED"/>
    <property type="match status" value="1"/>
</dbReference>
<dbReference type="CDD" id="cd07061">
    <property type="entry name" value="HP_HAP_like"/>
    <property type="match status" value="1"/>
</dbReference>
<dbReference type="EC" id="3.1.3.8" evidence="2"/>
<reference evidence="8" key="1">
    <citation type="journal article" date="2013" name="Genome Announc.">
        <title>Draft genome sequence of the ascomycete Phaeoacremonium aleophilum strain UCR-PA7, a causal agent of the esca disease complex in grapevines.</title>
        <authorList>
            <person name="Blanco-Ulate B."/>
            <person name="Rolshausen P."/>
            <person name="Cantu D."/>
        </authorList>
    </citation>
    <scope>NUCLEOTIDE SEQUENCE [LARGE SCALE GENOMIC DNA]</scope>
    <source>
        <strain evidence="8">UCR-PA7</strain>
    </source>
</reference>
<keyword evidence="6" id="KW-1015">Disulfide bond</keyword>
<dbReference type="GO" id="GO:0003993">
    <property type="term" value="F:acid phosphatase activity"/>
    <property type="evidence" value="ECO:0007669"/>
    <property type="project" value="TreeGrafter"/>
</dbReference>
<evidence type="ECO:0000256" key="2">
    <source>
        <dbReference type="ARBA" id="ARBA00012632"/>
    </source>
</evidence>
<evidence type="ECO:0000313" key="7">
    <source>
        <dbReference type="EMBL" id="EOO02453.1"/>
    </source>
</evidence>